<dbReference type="Gene3D" id="3.40.50.10900">
    <property type="entry name" value="PAC-like subunit"/>
    <property type="match status" value="1"/>
</dbReference>
<dbReference type="PANTHER" id="PTHR12970">
    <property type="entry name" value="PROTEASOME ASSEMBLY CHAPERONE 2"/>
    <property type="match status" value="1"/>
</dbReference>
<comment type="subunit">
    <text evidence="4">Forms a heterodimer with PSMG1.</text>
</comment>
<accession>A0A182NSR0</accession>
<protein>
    <recommendedName>
        <fullName evidence="1 4">Proteasome assembly chaperone 2</fullName>
    </recommendedName>
</protein>
<evidence type="ECO:0000313" key="5">
    <source>
        <dbReference type="EnsemblMetazoa" id="ADIR010700-PA"/>
    </source>
</evidence>
<dbReference type="PIRSF" id="PIRSF010044">
    <property type="entry name" value="UCP010044"/>
    <property type="match status" value="1"/>
</dbReference>
<evidence type="ECO:0000256" key="4">
    <source>
        <dbReference type="PIRNR" id="PIRNR010044"/>
    </source>
</evidence>
<comment type="similarity">
    <text evidence="3 4">Belongs to the PSMG2 family.</text>
</comment>
<dbReference type="Proteomes" id="UP000075884">
    <property type="component" value="Unassembled WGS sequence"/>
</dbReference>
<dbReference type="InterPro" id="IPR019151">
    <property type="entry name" value="Proteasome_assmbl_chaperone_2"/>
</dbReference>
<dbReference type="GO" id="GO:0043248">
    <property type="term" value="P:proteasome assembly"/>
    <property type="evidence" value="ECO:0007669"/>
    <property type="project" value="TreeGrafter"/>
</dbReference>
<reference evidence="5" key="2">
    <citation type="submission" date="2020-05" db="UniProtKB">
        <authorList>
            <consortium name="EnsemblMetazoa"/>
        </authorList>
    </citation>
    <scope>IDENTIFICATION</scope>
    <source>
        <strain evidence="5">WRAIR2</strain>
    </source>
</reference>
<evidence type="ECO:0000256" key="3">
    <source>
        <dbReference type="ARBA" id="ARBA00025745"/>
    </source>
</evidence>
<proteinExistence type="inferred from homology"/>
<reference evidence="6" key="1">
    <citation type="submission" date="2013-03" db="EMBL/GenBank/DDBJ databases">
        <title>The Genome Sequence of Anopheles dirus WRAIR2.</title>
        <authorList>
            <consortium name="The Broad Institute Genomics Platform"/>
            <person name="Neafsey D.E."/>
            <person name="Walton C."/>
            <person name="Walker B."/>
            <person name="Young S.K."/>
            <person name="Zeng Q."/>
            <person name="Gargeya S."/>
            <person name="Fitzgerald M."/>
            <person name="Haas B."/>
            <person name="Abouelleil A."/>
            <person name="Allen A.W."/>
            <person name="Alvarado L."/>
            <person name="Arachchi H.M."/>
            <person name="Berlin A.M."/>
            <person name="Chapman S.B."/>
            <person name="Gainer-Dewar J."/>
            <person name="Goldberg J."/>
            <person name="Griggs A."/>
            <person name="Gujja S."/>
            <person name="Hansen M."/>
            <person name="Howarth C."/>
            <person name="Imamovic A."/>
            <person name="Ireland A."/>
            <person name="Larimer J."/>
            <person name="McCowan C."/>
            <person name="Murphy C."/>
            <person name="Pearson M."/>
            <person name="Poon T.W."/>
            <person name="Priest M."/>
            <person name="Roberts A."/>
            <person name="Saif S."/>
            <person name="Shea T."/>
            <person name="Sisk P."/>
            <person name="Sykes S."/>
            <person name="Wortman J."/>
            <person name="Nusbaum C."/>
            <person name="Birren B."/>
        </authorList>
    </citation>
    <scope>NUCLEOTIDE SEQUENCE [LARGE SCALE GENOMIC DNA]</scope>
    <source>
        <strain evidence="6">WRAIR2</strain>
    </source>
</reference>
<keyword evidence="6" id="KW-1185">Reference proteome</keyword>
<evidence type="ECO:0000256" key="1">
    <source>
        <dbReference type="ARBA" id="ARBA00019186"/>
    </source>
</evidence>
<dbReference type="InterPro" id="IPR038389">
    <property type="entry name" value="PSMG2_sf"/>
</dbReference>
<dbReference type="PANTHER" id="PTHR12970:SF1">
    <property type="entry name" value="PROTEASOME ASSEMBLY CHAPERONE 2"/>
    <property type="match status" value="1"/>
</dbReference>
<dbReference type="InterPro" id="IPR016562">
    <property type="entry name" value="Proteasome_assmbl_chp_2_euk"/>
</dbReference>
<dbReference type="GO" id="GO:0005634">
    <property type="term" value="C:nucleus"/>
    <property type="evidence" value="ECO:0007669"/>
    <property type="project" value="TreeGrafter"/>
</dbReference>
<dbReference type="AlphaFoldDB" id="A0A182NSR0"/>
<dbReference type="Pfam" id="PF09754">
    <property type="entry name" value="PAC2"/>
    <property type="match status" value="1"/>
</dbReference>
<dbReference type="STRING" id="7168.A0A182NSR0"/>
<evidence type="ECO:0000313" key="6">
    <source>
        <dbReference type="Proteomes" id="UP000075884"/>
    </source>
</evidence>
<comment type="function">
    <text evidence="4">Chaperone protein which promotes assembly of the 20S proteasome as part of a heterodimer with PSMG1.</text>
</comment>
<organism evidence="5 6">
    <name type="scientific">Anopheles dirus</name>
    <dbReference type="NCBI Taxonomy" id="7168"/>
    <lineage>
        <taxon>Eukaryota</taxon>
        <taxon>Metazoa</taxon>
        <taxon>Ecdysozoa</taxon>
        <taxon>Arthropoda</taxon>
        <taxon>Hexapoda</taxon>
        <taxon>Insecta</taxon>
        <taxon>Pterygota</taxon>
        <taxon>Neoptera</taxon>
        <taxon>Endopterygota</taxon>
        <taxon>Diptera</taxon>
        <taxon>Nematocera</taxon>
        <taxon>Culicoidea</taxon>
        <taxon>Culicidae</taxon>
        <taxon>Anophelinae</taxon>
        <taxon>Anopheles</taxon>
    </lineage>
</organism>
<dbReference type="GO" id="GO:0005829">
    <property type="term" value="C:cytosol"/>
    <property type="evidence" value="ECO:0007669"/>
    <property type="project" value="TreeGrafter"/>
</dbReference>
<sequence length="241" mass="26895">MFRFFQELDFAGYSFVVPSVSVGNVPQLAVDAVIETLQLEPVGLLWHPALVPIVGAAAFEHAASDTLTTTAELYASETKKLLVLQIRAPLVGSLQQSFLDQLADFVRDRRFARVILLSSCFSHEKFDIRSGPFRFVANELYDGTAYATRLQDERWTKHTGGVIHGGGYAAKLLATLTDRSVPTLIFFMYVSEGDNTSEGMMLARMLNAVSEELILPAGEMDFRWPNSWKHLFGTEHPKSLY</sequence>
<dbReference type="VEuPathDB" id="VectorBase:ADIR010700"/>
<dbReference type="EnsemblMetazoa" id="ADIR010700-RA">
    <property type="protein sequence ID" value="ADIR010700-PA"/>
    <property type="gene ID" value="ADIR010700"/>
</dbReference>
<keyword evidence="2 4" id="KW-0143">Chaperone</keyword>
<evidence type="ECO:0000256" key="2">
    <source>
        <dbReference type="ARBA" id="ARBA00023186"/>
    </source>
</evidence>
<name>A0A182NSR0_9DIPT</name>